<evidence type="ECO:0000256" key="9">
    <source>
        <dbReference type="ARBA" id="ARBA00069974"/>
    </source>
</evidence>
<comment type="similarity">
    <text evidence="1">In the C-terminal section; belongs to the trehalose phosphatase family.</text>
</comment>
<dbReference type="InterPro" id="IPR036412">
    <property type="entry name" value="HAD-like_sf"/>
</dbReference>
<dbReference type="GO" id="GO:0033828">
    <property type="term" value="F:glucosylglycerol-phosphate synthase activity"/>
    <property type="evidence" value="ECO:0007669"/>
    <property type="project" value="UniProtKB-EC"/>
</dbReference>
<gene>
    <name evidence="11" type="ORF">DI536_16165</name>
</gene>
<evidence type="ECO:0000256" key="2">
    <source>
        <dbReference type="ARBA" id="ARBA00008799"/>
    </source>
</evidence>
<evidence type="ECO:0000256" key="1">
    <source>
        <dbReference type="ARBA" id="ARBA00006330"/>
    </source>
</evidence>
<dbReference type="NCBIfam" id="NF011071">
    <property type="entry name" value="PRK14501.1"/>
    <property type="match status" value="1"/>
</dbReference>
<dbReference type="InterPro" id="IPR003337">
    <property type="entry name" value="Trehalose_PPase"/>
</dbReference>
<dbReference type="InterPro" id="IPR006379">
    <property type="entry name" value="HAD-SF_hydro_IIB"/>
</dbReference>
<accession>A0A2W5URW4</accession>
<name>A0A2W5URW4_9BACT</name>
<dbReference type="Gene3D" id="3.30.70.1020">
    <property type="entry name" value="Trehalose-6-phosphate phosphatase related protein, domain 2"/>
    <property type="match status" value="1"/>
</dbReference>
<proteinExistence type="inferred from homology"/>
<dbReference type="InterPro" id="IPR023214">
    <property type="entry name" value="HAD_sf"/>
</dbReference>
<dbReference type="GO" id="GO:0004805">
    <property type="term" value="F:trehalose-phosphatase activity"/>
    <property type="evidence" value="ECO:0007669"/>
    <property type="project" value="TreeGrafter"/>
</dbReference>
<evidence type="ECO:0000313" key="12">
    <source>
        <dbReference type="Proteomes" id="UP000249061"/>
    </source>
</evidence>
<dbReference type="SUPFAM" id="SSF53756">
    <property type="entry name" value="UDP-Glycosyltransferase/glycogen phosphorylase"/>
    <property type="match status" value="1"/>
</dbReference>
<dbReference type="NCBIfam" id="TIGR01484">
    <property type="entry name" value="HAD-SF-IIB"/>
    <property type="match status" value="1"/>
</dbReference>
<evidence type="ECO:0000256" key="10">
    <source>
        <dbReference type="ARBA" id="ARBA00080497"/>
    </source>
</evidence>
<sequence length="722" mass="79566">MSRVLLVSNRLPVTLSEGPDGLTASRSSGGLATALSSVHDGGNSLWFGWAGPTGAVPMAEVERALSPLRAIPVPISQDEVTSYYDGFSNGVLWPLCHYLLDKVRLDAHDDWDAYLRVNERFADVLAEHWRPGDLVWVHDYQLALVPALVRARCPEARIGFFLHVPFPSPEVLRILPWREELLRGLLGADVVGFHTASYAYHFAYACSQVLGLELAGDLLKDDGRPVRVAAFPIGIDAETFATRAGTEAVKKRVEELRAEAQGRKIVLSVDRLDYTKGIPRRLLAIERMLGRQPELSERMHVIQLAVPTRENVDAYADYRRTVNEQVGRINGAFSTPTRNVLHFMHRSVEPDELSALYAAADVMLVTPLRDGMNLVAKEYVASRLDDSGVLVLSEFAGAATELHEAVQINPYDLDRLADAIAHALEMPLDDQRMRISALRRTVHAGPVSVWATSFISALDESPTPPTVAPRTKLNEAFDRLAAAAELLVVLDYDGTLVDFASSPRAAAPDHALIRLLEGLSKRAGTSVHIVSGRGRDSLEDFLGDLDIGLHAEHGLWSRSRRDGEWRTRTTLPPPWLEAIRPVVERFVRRTDGALLEMKGGGLAFHYRATEPQLGQRRVAELRATLSAHELSDSFDLLEGSRVLEVRQRGINKGVVVPEIVATNPRAVVLAVGDDRTDEDLFAATPPDGVTIHVGRGQSAARFHLPDVDAVRTFLARFLETSR</sequence>
<dbReference type="GO" id="GO:0005829">
    <property type="term" value="C:cytosol"/>
    <property type="evidence" value="ECO:0007669"/>
    <property type="project" value="TreeGrafter"/>
</dbReference>
<evidence type="ECO:0000256" key="8">
    <source>
        <dbReference type="ARBA" id="ARBA00066821"/>
    </source>
</evidence>
<comment type="similarity">
    <text evidence="2">Belongs to the glycosyltransferase 20 family.</text>
</comment>
<dbReference type="EMBL" id="QFQP01000013">
    <property type="protein sequence ID" value="PZR11868.1"/>
    <property type="molecule type" value="Genomic_DNA"/>
</dbReference>
<reference evidence="11 12" key="1">
    <citation type="submission" date="2017-08" db="EMBL/GenBank/DDBJ databases">
        <title>Infants hospitalized years apart are colonized by the same room-sourced microbial strains.</title>
        <authorList>
            <person name="Brooks B."/>
            <person name="Olm M.R."/>
            <person name="Firek B.A."/>
            <person name="Baker R."/>
            <person name="Thomas B.C."/>
            <person name="Morowitz M.J."/>
            <person name="Banfield J.F."/>
        </authorList>
    </citation>
    <scope>NUCLEOTIDE SEQUENCE [LARGE SCALE GENOMIC DNA]</scope>
    <source>
        <strain evidence="11">S2_003_000_R2_14</strain>
    </source>
</reference>
<organism evidence="11 12">
    <name type="scientific">Archangium gephyra</name>
    <dbReference type="NCBI Taxonomy" id="48"/>
    <lineage>
        <taxon>Bacteria</taxon>
        <taxon>Pseudomonadati</taxon>
        <taxon>Myxococcota</taxon>
        <taxon>Myxococcia</taxon>
        <taxon>Myxococcales</taxon>
        <taxon>Cystobacterineae</taxon>
        <taxon>Archangiaceae</taxon>
        <taxon>Archangium</taxon>
    </lineage>
</organism>
<keyword evidence="3" id="KW-0328">Glycosyltransferase</keyword>
<dbReference type="Pfam" id="PF02358">
    <property type="entry name" value="Trehalose_PPase"/>
    <property type="match status" value="1"/>
</dbReference>
<dbReference type="PANTHER" id="PTHR10788:SF106">
    <property type="entry name" value="BCDNA.GH08860"/>
    <property type="match status" value="1"/>
</dbReference>
<keyword evidence="4" id="KW-0808">Transferase</keyword>
<dbReference type="FunFam" id="3.40.50.2000:FF:000010">
    <property type="entry name" value="Alpha,alpha-trehalose-phosphate synthase"/>
    <property type="match status" value="1"/>
</dbReference>
<dbReference type="Proteomes" id="UP000249061">
    <property type="component" value="Unassembled WGS sequence"/>
</dbReference>
<comment type="function">
    <text evidence="6">Involved in salt tolerance by producing GG-phosphate from ADP-glucose and glycerol-3-phosphate (G3P), an intermediate in the synthesis of the osmolyte glucosylglycerol (GG).</text>
</comment>
<dbReference type="AlphaFoldDB" id="A0A2W5URW4"/>
<dbReference type="InterPro" id="IPR001830">
    <property type="entry name" value="Glyco_trans_20"/>
</dbReference>
<comment type="catalytic activity">
    <reaction evidence="5">
        <text>ADP-alpha-D-glucose + sn-glycerol 3-phosphate = 2-O-(alpha-D-glucopyranosyl)-sn-glycerol 3-phosphate + ADP + H(+)</text>
        <dbReference type="Rhea" id="RHEA:12881"/>
        <dbReference type="ChEBI" id="CHEBI:15378"/>
        <dbReference type="ChEBI" id="CHEBI:57498"/>
        <dbReference type="ChEBI" id="CHEBI:57597"/>
        <dbReference type="ChEBI" id="CHEBI:87089"/>
        <dbReference type="ChEBI" id="CHEBI:456216"/>
        <dbReference type="EC" id="2.4.1.213"/>
    </reaction>
</comment>
<evidence type="ECO:0000256" key="5">
    <source>
        <dbReference type="ARBA" id="ARBA00052754"/>
    </source>
</evidence>
<dbReference type="NCBIfam" id="TIGR00685">
    <property type="entry name" value="T6PP"/>
    <property type="match status" value="1"/>
</dbReference>
<dbReference type="Pfam" id="PF00982">
    <property type="entry name" value="Glyco_transf_20"/>
    <property type="match status" value="1"/>
</dbReference>
<dbReference type="Gene3D" id="3.40.50.2000">
    <property type="entry name" value="Glycogen Phosphorylase B"/>
    <property type="match status" value="2"/>
</dbReference>
<comment type="pathway">
    <text evidence="7">Glycan metabolism; glucosylglycerol biosynthesis.</text>
</comment>
<dbReference type="EC" id="2.4.1.213" evidence="8"/>
<dbReference type="SUPFAM" id="SSF56784">
    <property type="entry name" value="HAD-like"/>
    <property type="match status" value="1"/>
</dbReference>
<dbReference type="GO" id="GO:0005992">
    <property type="term" value="P:trehalose biosynthetic process"/>
    <property type="evidence" value="ECO:0007669"/>
    <property type="project" value="InterPro"/>
</dbReference>
<dbReference type="PANTHER" id="PTHR10788">
    <property type="entry name" value="TREHALOSE-6-PHOSPHATE SYNTHASE"/>
    <property type="match status" value="1"/>
</dbReference>
<evidence type="ECO:0000256" key="4">
    <source>
        <dbReference type="ARBA" id="ARBA00022679"/>
    </source>
</evidence>
<protein>
    <recommendedName>
        <fullName evidence="9">Glucosylglycerol-phosphate synthase</fullName>
        <ecNumber evidence="8">2.4.1.213</ecNumber>
    </recommendedName>
    <alternativeName>
        <fullName evidence="10">Glucosyl-glycerol-phosphate synthase</fullName>
    </alternativeName>
</protein>
<dbReference type="CDD" id="cd01627">
    <property type="entry name" value="HAD_TPP"/>
    <property type="match status" value="1"/>
</dbReference>
<evidence type="ECO:0000313" key="11">
    <source>
        <dbReference type="EMBL" id="PZR11868.1"/>
    </source>
</evidence>
<comment type="caution">
    <text evidence="11">The sequence shown here is derived from an EMBL/GenBank/DDBJ whole genome shotgun (WGS) entry which is preliminary data.</text>
</comment>
<dbReference type="GO" id="GO:0003825">
    <property type="term" value="F:alpha,alpha-trehalose-phosphate synthase (UDP-forming) activity"/>
    <property type="evidence" value="ECO:0007669"/>
    <property type="project" value="TreeGrafter"/>
</dbReference>
<evidence type="ECO:0000256" key="3">
    <source>
        <dbReference type="ARBA" id="ARBA00022676"/>
    </source>
</evidence>
<evidence type="ECO:0000256" key="6">
    <source>
        <dbReference type="ARBA" id="ARBA00055920"/>
    </source>
</evidence>
<evidence type="ECO:0000256" key="7">
    <source>
        <dbReference type="ARBA" id="ARBA00060702"/>
    </source>
</evidence>
<dbReference type="CDD" id="cd03788">
    <property type="entry name" value="GT20_TPS"/>
    <property type="match status" value="1"/>
</dbReference>
<dbReference type="Gene3D" id="3.40.50.1000">
    <property type="entry name" value="HAD superfamily/HAD-like"/>
    <property type="match status" value="1"/>
</dbReference>